<evidence type="ECO:0000259" key="1">
    <source>
        <dbReference type="Pfam" id="PF01548"/>
    </source>
</evidence>
<keyword evidence="4" id="KW-1185">Reference proteome</keyword>
<dbReference type="OrthoDB" id="964423at2"/>
<dbReference type="GO" id="GO:0003677">
    <property type="term" value="F:DNA binding"/>
    <property type="evidence" value="ECO:0007669"/>
    <property type="project" value="InterPro"/>
</dbReference>
<dbReference type="PANTHER" id="PTHR33055:SF13">
    <property type="entry name" value="TRANSPOSASE"/>
    <property type="match status" value="1"/>
</dbReference>
<dbReference type="InterPro" id="IPR002525">
    <property type="entry name" value="Transp_IS110-like_N"/>
</dbReference>
<name>A0A1M5HRC8_9BACE</name>
<evidence type="ECO:0000259" key="2">
    <source>
        <dbReference type="Pfam" id="PF02371"/>
    </source>
</evidence>
<gene>
    <name evidence="3" type="ORF">SAMN05444405_1341</name>
</gene>
<dbReference type="GO" id="GO:0004803">
    <property type="term" value="F:transposase activity"/>
    <property type="evidence" value="ECO:0007669"/>
    <property type="project" value="InterPro"/>
</dbReference>
<dbReference type="GO" id="GO:0006313">
    <property type="term" value="P:DNA transposition"/>
    <property type="evidence" value="ECO:0007669"/>
    <property type="project" value="InterPro"/>
</dbReference>
<sequence>MRTQSNKLNFEGENIYVGIDVHLKSWNVTIYTEYLHHKTFNQPPVPSILRDYLNTNFPGGTYYSAYEAGFCGFNIHFELKKLNINNIVVNPADIPTSQKEHVLKNDSRDSMKIARSLRANELIGIHVPFIETLENRTLIRTRDVMVKDMTRFKQRIKALLYFYGISYPPEFLRSTSHWSRRFLKWLKEEVSLNTANGNDALSLLIREVEQQRVLLLEINRKIHSLAVSEKYVKEIELIRSIPGIGLVTGLTFLSEIEDIERFANTDKLAGFVGMIPTCHSSGEAENYGEMTFRKKTILRRCLIESSWIAVRIDPALTMCFSQLCKRMEPNKAIIRIARKLLNRMYYVLKKRQKYECGVV</sequence>
<dbReference type="EMBL" id="FQTV01000034">
    <property type="protein sequence ID" value="SHG18412.1"/>
    <property type="molecule type" value="Genomic_DNA"/>
</dbReference>
<proteinExistence type="predicted"/>
<feature type="domain" description="Transposase IS116/IS110/IS902 C-terminal" evidence="2">
    <location>
        <begin position="236"/>
        <end position="315"/>
    </location>
</feature>
<dbReference type="AlphaFoldDB" id="A0A1M5HRC8"/>
<evidence type="ECO:0000313" key="4">
    <source>
        <dbReference type="Proteomes" id="UP000184509"/>
    </source>
</evidence>
<protein>
    <submittedName>
        <fullName evidence="3">Transposase</fullName>
    </submittedName>
</protein>
<reference evidence="3 4" key="1">
    <citation type="submission" date="2016-11" db="EMBL/GenBank/DDBJ databases">
        <authorList>
            <person name="Jaros S."/>
            <person name="Januszkiewicz K."/>
            <person name="Wedrychowicz H."/>
        </authorList>
    </citation>
    <scope>NUCLEOTIDE SEQUENCE [LARGE SCALE GENOMIC DNA]</scope>
    <source>
        <strain evidence="3 4">DSM 26991</strain>
    </source>
</reference>
<organism evidence="3 4">
    <name type="scientific">Bacteroides luti</name>
    <dbReference type="NCBI Taxonomy" id="1297750"/>
    <lineage>
        <taxon>Bacteria</taxon>
        <taxon>Pseudomonadati</taxon>
        <taxon>Bacteroidota</taxon>
        <taxon>Bacteroidia</taxon>
        <taxon>Bacteroidales</taxon>
        <taxon>Bacteroidaceae</taxon>
        <taxon>Bacteroides</taxon>
    </lineage>
</organism>
<feature type="domain" description="Transposase IS110-like N-terminal" evidence="1">
    <location>
        <begin position="68"/>
        <end position="162"/>
    </location>
</feature>
<dbReference type="Proteomes" id="UP000184509">
    <property type="component" value="Unassembled WGS sequence"/>
</dbReference>
<dbReference type="InterPro" id="IPR047650">
    <property type="entry name" value="Transpos_IS110"/>
</dbReference>
<evidence type="ECO:0000313" key="3">
    <source>
        <dbReference type="EMBL" id="SHG18412.1"/>
    </source>
</evidence>
<dbReference type="InterPro" id="IPR003346">
    <property type="entry name" value="Transposase_20"/>
</dbReference>
<dbReference type="Pfam" id="PF01548">
    <property type="entry name" value="DEDD_Tnp_IS110"/>
    <property type="match status" value="1"/>
</dbReference>
<dbReference type="PANTHER" id="PTHR33055">
    <property type="entry name" value="TRANSPOSASE FOR INSERTION SEQUENCE ELEMENT IS1111A"/>
    <property type="match status" value="1"/>
</dbReference>
<dbReference type="Pfam" id="PF02371">
    <property type="entry name" value="Transposase_20"/>
    <property type="match status" value="1"/>
</dbReference>
<dbReference type="RefSeq" id="WP_073404353.1">
    <property type="nucleotide sequence ID" value="NZ_FQTV01000034.1"/>
</dbReference>
<dbReference type="NCBIfam" id="NF033542">
    <property type="entry name" value="transpos_IS110"/>
    <property type="match status" value="1"/>
</dbReference>
<accession>A0A1M5HRC8</accession>